<protein>
    <recommendedName>
        <fullName evidence="5">Extracellular membrane protein CFEM domain-containing protein</fullName>
    </recommendedName>
</protein>
<feature type="compositionally biased region" description="Polar residues" evidence="1">
    <location>
        <begin position="246"/>
        <end position="269"/>
    </location>
</feature>
<evidence type="ECO:0000313" key="4">
    <source>
        <dbReference type="Proteomes" id="UP001244011"/>
    </source>
</evidence>
<organism evidence="3 4">
    <name type="scientific">Phialemonium atrogriseum</name>
    <dbReference type="NCBI Taxonomy" id="1093897"/>
    <lineage>
        <taxon>Eukaryota</taxon>
        <taxon>Fungi</taxon>
        <taxon>Dikarya</taxon>
        <taxon>Ascomycota</taxon>
        <taxon>Pezizomycotina</taxon>
        <taxon>Sordariomycetes</taxon>
        <taxon>Sordariomycetidae</taxon>
        <taxon>Cephalothecales</taxon>
        <taxon>Cephalothecaceae</taxon>
        <taxon>Phialemonium</taxon>
    </lineage>
</organism>
<dbReference type="GO" id="GO:0098552">
    <property type="term" value="C:side of membrane"/>
    <property type="evidence" value="ECO:0007669"/>
    <property type="project" value="UniProtKB-KW"/>
</dbReference>
<dbReference type="EMBL" id="MU839004">
    <property type="protein sequence ID" value="KAK1768732.1"/>
    <property type="molecule type" value="Genomic_DNA"/>
</dbReference>
<sequence length="607" mass="62481">MKNTFTILAALATTATATGFRNANPFTSPGNMDNRCTDKQTPGFDFTGAPDGPFDSFGGFKFNGFTCKSGGRGKRFDARTVGKSIGGTCHSQKEQSPSFGCGAGGPDKFSLGSIHVKPEFDCDLEFHYDMPDGSSCKHRSPCSKSGTTVKNNQCGGAKNVTIVYPTQPSKPKPTCSIDIHTISFSCGPHQTKPTATVTYPAGTQPAETQPTETQPAETQPTETQPGETQPTETQPAETQPGETQPAETQPGETQPAETQPGETQPAQTYPATQPGETAPPTETQPGETQPTETAPAETQPGETQPGETQPGETQPGETQPGETQPGETQPAQTYSAGQPTETAPGETQPAQTYSAGQPTETAPGETQPAQTYPTQVPNTTGPSAPVETLPCPDVVPACLNTFLFSVSCSDNSDTACYCPDTIFVKNIFDCIYAHGQTAEIVTEAVIFFQGLCAPHAPSNPAIATGATVTSYVTVTAAPTVVGPIYTTVSIVTTTVAPCTDDAGSVIPSSSTTYVISTAITVPQVGFTTGTGNDVGVVPITAYPTGVPTYSVPAQATAYTTASVPGPAGTGAYTPRPTESGFVPVNAGGRVSAGFGLALAAMGLAAVL</sequence>
<evidence type="ECO:0000313" key="3">
    <source>
        <dbReference type="EMBL" id="KAK1768732.1"/>
    </source>
</evidence>
<feature type="signal peptide" evidence="2">
    <location>
        <begin position="1"/>
        <end position="19"/>
    </location>
</feature>
<feature type="compositionally biased region" description="Low complexity" evidence="1">
    <location>
        <begin position="270"/>
        <end position="303"/>
    </location>
</feature>
<name>A0AAJ0FIE6_9PEZI</name>
<dbReference type="Proteomes" id="UP001244011">
    <property type="component" value="Unassembled WGS sequence"/>
</dbReference>
<keyword evidence="4" id="KW-1185">Reference proteome</keyword>
<proteinExistence type="predicted"/>
<feature type="compositionally biased region" description="Polar residues" evidence="1">
    <location>
        <begin position="367"/>
        <end position="381"/>
    </location>
</feature>
<gene>
    <name evidence="3" type="ORF">QBC33DRAFT_513677</name>
</gene>
<feature type="compositionally biased region" description="Polar residues" evidence="1">
    <location>
        <begin position="348"/>
        <end position="360"/>
    </location>
</feature>
<feature type="compositionally biased region" description="Polar residues" evidence="1">
    <location>
        <begin position="305"/>
        <end position="341"/>
    </location>
</feature>
<feature type="region of interest" description="Disordered" evidence="1">
    <location>
        <begin position="186"/>
        <end position="381"/>
    </location>
</feature>
<evidence type="ECO:0000256" key="1">
    <source>
        <dbReference type="SAM" id="MobiDB-lite"/>
    </source>
</evidence>
<accession>A0AAJ0FIE6</accession>
<dbReference type="GeneID" id="85309183"/>
<dbReference type="GO" id="GO:0005576">
    <property type="term" value="C:extracellular region"/>
    <property type="evidence" value="ECO:0007669"/>
    <property type="project" value="UniProtKB-SubCell"/>
</dbReference>
<feature type="compositionally biased region" description="Low complexity" evidence="1">
    <location>
        <begin position="202"/>
        <end position="245"/>
    </location>
</feature>
<feature type="chain" id="PRO_5042462665" description="Extracellular membrane protein CFEM domain-containing protein" evidence="2">
    <location>
        <begin position="20"/>
        <end position="607"/>
    </location>
</feature>
<evidence type="ECO:0008006" key="5">
    <source>
        <dbReference type="Google" id="ProtNLM"/>
    </source>
</evidence>
<evidence type="ECO:0000256" key="2">
    <source>
        <dbReference type="SAM" id="SignalP"/>
    </source>
</evidence>
<dbReference type="RefSeq" id="XP_060284945.1">
    <property type="nucleotide sequence ID" value="XM_060425996.1"/>
</dbReference>
<comment type="caution">
    <text evidence="3">The sequence shown here is derived from an EMBL/GenBank/DDBJ whole genome shotgun (WGS) entry which is preliminary data.</text>
</comment>
<keyword evidence="2" id="KW-0732">Signal</keyword>
<dbReference type="AlphaFoldDB" id="A0AAJ0FIE6"/>
<reference evidence="3" key="1">
    <citation type="submission" date="2023-06" db="EMBL/GenBank/DDBJ databases">
        <title>Genome-scale phylogeny and comparative genomics of the fungal order Sordariales.</title>
        <authorList>
            <consortium name="Lawrence Berkeley National Laboratory"/>
            <person name="Hensen N."/>
            <person name="Bonometti L."/>
            <person name="Westerberg I."/>
            <person name="Brannstrom I.O."/>
            <person name="Guillou S."/>
            <person name="Cros-Aarteil S."/>
            <person name="Calhoun S."/>
            <person name="Haridas S."/>
            <person name="Kuo A."/>
            <person name="Mondo S."/>
            <person name="Pangilinan J."/>
            <person name="Riley R."/>
            <person name="Labutti K."/>
            <person name="Andreopoulos B."/>
            <person name="Lipzen A."/>
            <person name="Chen C."/>
            <person name="Yanf M."/>
            <person name="Daum C."/>
            <person name="Ng V."/>
            <person name="Clum A."/>
            <person name="Steindorff A."/>
            <person name="Ohm R."/>
            <person name="Martin F."/>
            <person name="Silar P."/>
            <person name="Natvig D."/>
            <person name="Lalanne C."/>
            <person name="Gautier V."/>
            <person name="Ament-Velasquez S.L."/>
            <person name="Kruys A."/>
            <person name="Hutchinson M.I."/>
            <person name="Powell A.J."/>
            <person name="Barry K."/>
            <person name="Miller A.N."/>
            <person name="Grigoriev I.V."/>
            <person name="Debuchy R."/>
            <person name="Gladieux P."/>
            <person name="Thoren M.H."/>
            <person name="Johannesson H."/>
        </authorList>
    </citation>
    <scope>NUCLEOTIDE SEQUENCE</scope>
    <source>
        <strain evidence="3">8032-3</strain>
    </source>
</reference>